<evidence type="ECO:0000313" key="3">
    <source>
        <dbReference type="EMBL" id="KAG7356590.1"/>
    </source>
</evidence>
<accession>A0A9K3PQT8</accession>
<evidence type="ECO:0000313" key="4">
    <source>
        <dbReference type="Proteomes" id="UP000693970"/>
    </source>
</evidence>
<evidence type="ECO:0008006" key="5">
    <source>
        <dbReference type="Google" id="ProtNLM"/>
    </source>
</evidence>
<feature type="compositionally biased region" description="Polar residues" evidence="1">
    <location>
        <begin position="25"/>
        <end position="35"/>
    </location>
</feature>
<feature type="region of interest" description="Disordered" evidence="1">
    <location>
        <begin position="25"/>
        <end position="51"/>
    </location>
</feature>
<proteinExistence type="predicted"/>
<feature type="signal peptide" evidence="2">
    <location>
        <begin position="1"/>
        <end position="24"/>
    </location>
</feature>
<evidence type="ECO:0000256" key="1">
    <source>
        <dbReference type="SAM" id="MobiDB-lite"/>
    </source>
</evidence>
<name>A0A9K3PQT8_9STRA</name>
<feature type="chain" id="PRO_5039888289" description="Right handed beta helix domain-containing protein" evidence="2">
    <location>
        <begin position="25"/>
        <end position="956"/>
    </location>
</feature>
<dbReference type="PANTHER" id="PTHR36453:SF1">
    <property type="entry name" value="RIGHT HANDED BETA HELIX DOMAIN-CONTAINING PROTEIN"/>
    <property type="match status" value="1"/>
</dbReference>
<sequence>MTIATVFFYIVVVAVFVVTPLVSASESNDDNNQQKNVRDTHTRHRASSMVKGLHKGQAGLDVECIMRAIAYDMAMRVPTAEKHSSSILESLQASACPNWTSMFPPPKERADFTIKSDDTANFTSCCPCQQPTMYVDCENGSDDDNNHGTCIERPLRTLERAQQEIQDMRHSGHFTSDEVVTVYLREGICYMSETLFLTESHTAWRAYPNERPILSGGAPLSNITWSKYTDDILVAELPTWINVSAVDGLFAFPSRRIYNRTSPYEKQFGRINSQTRLTRARYPNGNCERDRMPTNYDKLAGAISSIDAWRTAGNVSIRFPGVEKKNSSFYPWFGHSRDIRWVQDYHTENSSSYYASRQQFWQPNIATAASYQYNATNSLYNPPNVSSWGNGDAIIHVIHYSWWGNWQWEVASQRTVKSSTEDDSADASRNIIEFGKGGWQDAHGGAVSHNYFFIENVFAELDTEGEWYIDKINRKLYFWPLREQRDRMQDWDFVTTQLPVVLHIGGGNKMPSKKKSKWQIYPFPVQNVVVEGVVFAHTTTSFLHERYTVPSAGDWSVLPKGAVTFRNAVNVILESCSWLHVNGNGVAMHGMVHNSTISKGDFVKVGDSGIVSIGRLPKLIPFNGVGVVSVPTNVTISQCHFGQTGVYGKQSSALFVALSKNIHFLENVLYDGPRAGININDGFGGGHRIAKNVIFNQILESGDHGPINTWSRSAYIQERQDSDGTGSVIPSWNYIDQNFIMLGPKFGALYGPGDGPCSNGNSQFYCPKNGGSLFTCLDHDDGSEYYLDTRNVCAFAGLKNYIGQNKIWDSNLLVFPEGAISQNRSGTPCIWTSMDMAGDKEALPCSLRPCRTGEVYTNNTCLTYSSSPLEYDMFNETDLLLNGIKNTTIPYTARNRYFLNRAYRFQGKWNLSEAQNMGIDVGSTQYSLKKVAIEKIDCLARTMLDLACSADYQAVE</sequence>
<dbReference type="PANTHER" id="PTHR36453">
    <property type="entry name" value="SECRETED PROTEIN-RELATED"/>
    <property type="match status" value="1"/>
</dbReference>
<reference evidence="3" key="1">
    <citation type="journal article" date="2021" name="Sci. Rep.">
        <title>Diploid genomic architecture of Nitzschia inconspicua, an elite biomass production diatom.</title>
        <authorList>
            <person name="Oliver A."/>
            <person name="Podell S."/>
            <person name="Pinowska A."/>
            <person name="Traller J.C."/>
            <person name="Smith S.R."/>
            <person name="McClure R."/>
            <person name="Beliaev A."/>
            <person name="Bohutskyi P."/>
            <person name="Hill E.A."/>
            <person name="Rabines A."/>
            <person name="Zheng H."/>
            <person name="Allen L.Z."/>
            <person name="Kuo A."/>
            <person name="Grigoriev I.V."/>
            <person name="Allen A.E."/>
            <person name="Hazlebeck D."/>
            <person name="Allen E.E."/>
        </authorList>
    </citation>
    <scope>NUCLEOTIDE SEQUENCE</scope>
    <source>
        <strain evidence="3">Hildebrandi</strain>
    </source>
</reference>
<reference evidence="3" key="2">
    <citation type="submission" date="2021-04" db="EMBL/GenBank/DDBJ databases">
        <authorList>
            <person name="Podell S."/>
        </authorList>
    </citation>
    <scope>NUCLEOTIDE SEQUENCE</scope>
    <source>
        <strain evidence="3">Hildebrandi</strain>
    </source>
</reference>
<keyword evidence="2" id="KW-0732">Signal</keyword>
<keyword evidence="4" id="KW-1185">Reference proteome</keyword>
<gene>
    <name evidence="3" type="ORF">IV203_001276</name>
</gene>
<dbReference type="OrthoDB" id="5949092at2759"/>
<organism evidence="3 4">
    <name type="scientific">Nitzschia inconspicua</name>
    <dbReference type="NCBI Taxonomy" id="303405"/>
    <lineage>
        <taxon>Eukaryota</taxon>
        <taxon>Sar</taxon>
        <taxon>Stramenopiles</taxon>
        <taxon>Ochrophyta</taxon>
        <taxon>Bacillariophyta</taxon>
        <taxon>Bacillariophyceae</taxon>
        <taxon>Bacillariophycidae</taxon>
        <taxon>Bacillariales</taxon>
        <taxon>Bacillariaceae</taxon>
        <taxon>Nitzschia</taxon>
    </lineage>
</organism>
<dbReference type="Proteomes" id="UP000693970">
    <property type="component" value="Unassembled WGS sequence"/>
</dbReference>
<comment type="caution">
    <text evidence="3">The sequence shown here is derived from an EMBL/GenBank/DDBJ whole genome shotgun (WGS) entry which is preliminary data.</text>
</comment>
<dbReference type="AlphaFoldDB" id="A0A9K3PQT8"/>
<dbReference type="EMBL" id="JAGRRH010000015">
    <property type="protein sequence ID" value="KAG7356590.1"/>
    <property type="molecule type" value="Genomic_DNA"/>
</dbReference>
<protein>
    <recommendedName>
        <fullName evidence="5">Right handed beta helix domain-containing protein</fullName>
    </recommendedName>
</protein>
<evidence type="ECO:0000256" key="2">
    <source>
        <dbReference type="SAM" id="SignalP"/>
    </source>
</evidence>